<dbReference type="InterPro" id="IPR043750">
    <property type="entry name" value="DUF5695"/>
</dbReference>
<dbReference type="EMBL" id="PZPL01000001">
    <property type="protein sequence ID" value="PTL72458.1"/>
    <property type="molecule type" value="Genomic_DNA"/>
</dbReference>
<evidence type="ECO:0000313" key="1">
    <source>
        <dbReference type="EMBL" id="PTL72458.1"/>
    </source>
</evidence>
<accession>A0A2T4USF4</accession>
<sequence>MKLPHTPSSPLAGRNPLSKDLSRRTVLVGSAGGAVLAATAGPLAAAAVGPYRSLSSPVFDFRVDQATGGVFTLVNPTDQYATNHVSNPDLRPEFDLDDSRWTGDAVFGVKRGASTAIAPAITGLSDDIRTVTSTASSITVAYSGQAGNQYGIRGFDLTQKYELTGAARDRISWTMTLRNTSTESLEFVDVGLPFLMNSWWDGSNQTGIYEKNVARHSFVAKDGSYLYWQRPNGEGPFLVLVPQDGTSLEFKNKARPGEGPFGERDPQWEGLVEFYIHSAGSVPQRRNQAGTYLPTTSLVLAPGQEKTYGFTFRWAADYADLRDVLFDAGVVDVVSLPGMVIPQDQKATLAVRAKSGITSVVGQAGRNITVTPQGERNGYSLFELSLPQLGASTVTVTYGGTRESVLQYYAIEPVERLIGLHSAFLTSKQQARTTRGYDGAFLQWDLSNQKLITWDDYPGGGWKEWMAGGSDDLGLAPAAFLAEKNLVAPVKAEIDAIDYYIDNFLLGYLQGKKNADGTPTYQVFRWYDGRDDTPNDQGVWRVYNYIHVANTYFAMHRIAAQYPSLGTARSSAEYLELTYRTLEAMYTKVPLPTPIGDAAREHGLMGEQTYPFILEALRGAGRTTEADRLRTLIEGKRDVLFAEKYPFRSEISIDTTGFESTYTLGKMYGNRELVDRVQRSSLACRGLQPLWYFYGSDNRHMGESWWNLSYECQLGAWQQHDYLVNYASTSDRDFADATRSTYGAYLAGWANINSGQISPLAANIGAASWIYQSEKGANEYGWMPILDGWWAWSGESALGFWGGVRAATVTVVEDPIVGTYAYGADLTTVGTSSRVVPKDGVRQRLTMFTRGGFRFEITGARYSRADVANDLGTIELVLDRPAGVAGTPAIVLSKLPAGRYTVTVDGVSTGQPITSDGATARLALPGLAAATATVRLVRETTAPVGPVVAFETSATSRCLTAKSILTVKVTNRSTGPIDAVVTSAYGSKSFTAIAAGKSASVAFTTRQSSMPAGEVSVVGTGTVSGQRASTTQTTAYASRSC</sequence>
<dbReference type="InterPro" id="IPR006311">
    <property type="entry name" value="TAT_signal"/>
</dbReference>
<dbReference type="RefSeq" id="WP_107574160.1">
    <property type="nucleotide sequence ID" value="NZ_PZPL01000001.1"/>
</dbReference>
<name>A0A2T4USF4_9MICO</name>
<protein>
    <submittedName>
        <fullName evidence="1">Uncharacterized protein</fullName>
    </submittedName>
</protein>
<dbReference type="Pfam" id="PF18951">
    <property type="entry name" value="DUF5695"/>
    <property type="match status" value="1"/>
</dbReference>
<dbReference type="Proteomes" id="UP000241085">
    <property type="component" value="Unassembled WGS sequence"/>
</dbReference>
<dbReference type="PROSITE" id="PS51318">
    <property type="entry name" value="TAT"/>
    <property type="match status" value="1"/>
</dbReference>
<keyword evidence="2" id="KW-1185">Reference proteome</keyword>
<evidence type="ECO:0000313" key="2">
    <source>
        <dbReference type="Proteomes" id="UP000241085"/>
    </source>
</evidence>
<reference evidence="1 2" key="1">
    <citation type="submission" date="2018-03" db="EMBL/GenBank/DDBJ databases">
        <title>Bacteriophage NCPPB3778 and a type I-E CRISPR drive the evolution of the US Biological Select Agent, Rathayibacter toxicus.</title>
        <authorList>
            <person name="Davis E.W.II."/>
            <person name="Tabima J.F."/>
            <person name="Weisberg A.J."/>
            <person name="Dantas Lopes L."/>
            <person name="Wiseman M.S."/>
            <person name="Wiseman M.S."/>
            <person name="Pupko T."/>
            <person name="Belcher M.S."/>
            <person name="Sechler A.J."/>
            <person name="Tancos M.A."/>
            <person name="Schroeder B.K."/>
            <person name="Murray T.D."/>
            <person name="Luster D.G."/>
            <person name="Schneider W.L."/>
            <person name="Rogers E."/>
            <person name="Andreote F.D."/>
            <person name="Grunwald N.J."/>
            <person name="Putnam M.L."/>
            <person name="Chang J.H."/>
        </authorList>
    </citation>
    <scope>NUCLEOTIDE SEQUENCE [LARGE SCALE GENOMIC DNA]</scope>
    <source>
        <strain evidence="1 2">DSM 15933</strain>
    </source>
</reference>
<proteinExistence type="predicted"/>
<dbReference type="AlphaFoldDB" id="A0A2T4USF4"/>
<organism evidence="1 2">
    <name type="scientific">Rathayibacter caricis DSM 15933</name>
    <dbReference type="NCBI Taxonomy" id="1328867"/>
    <lineage>
        <taxon>Bacteria</taxon>
        <taxon>Bacillati</taxon>
        <taxon>Actinomycetota</taxon>
        <taxon>Actinomycetes</taxon>
        <taxon>Micrococcales</taxon>
        <taxon>Microbacteriaceae</taxon>
        <taxon>Rathayibacter</taxon>
    </lineage>
</organism>
<comment type="caution">
    <text evidence="1">The sequence shown here is derived from an EMBL/GenBank/DDBJ whole genome shotgun (WGS) entry which is preliminary data.</text>
</comment>
<gene>
    <name evidence="1" type="ORF">C1I63_06070</name>
</gene>